<dbReference type="InterPro" id="IPR036388">
    <property type="entry name" value="WH-like_DNA-bd_sf"/>
</dbReference>
<dbReference type="Pfam" id="PF03861">
    <property type="entry name" value="ANTAR"/>
    <property type="match status" value="1"/>
</dbReference>
<sequence>MLRRLRAGREMVTTLMTTEQRGTQTHLMLADLARAMHAKTRLGTDAVLAEITASALRIVDGAVSAGITVTKKRRIIDTLAPTDDDARHFDLLQQQCGQGPCLDAAWQHRTVRVHDLVADNRWPDLADAVRGHSPIRSSVSYELFTHVEGMGALNVYANHPDAITDEAVEKGYALAAHAALVFDAARKHDDFHSALASRDIIGQAKGMIMERFNIDATAAFELLVKLSQDSNVTVAQISRQLADTKPEDT</sequence>
<dbReference type="InterPro" id="IPR029016">
    <property type="entry name" value="GAF-like_dom_sf"/>
</dbReference>
<dbReference type="InterPro" id="IPR005561">
    <property type="entry name" value="ANTAR"/>
</dbReference>
<evidence type="ECO:0000256" key="1">
    <source>
        <dbReference type="ARBA" id="ARBA00022679"/>
    </source>
</evidence>
<protein>
    <submittedName>
        <fullName evidence="6">GAF domain-containing protein</fullName>
    </submittedName>
</protein>
<gene>
    <name evidence="6" type="ORF">DFR67_116112</name>
</gene>
<dbReference type="SUPFAM" id="SSF55781">
    <property type="entry name" value="GAF domain-like"/>
    <property type="match status" value="1"/>
</dbReference>
<dbReference type="Gene3D" id="1.10.10.10">
    <property type="entry name" value="Winged helix-like DNA-binding domain superfamily/Winged helix DNA-binding domain"/>
    <property type="match status" value="1"/>
</dbReference>
<keyword evidence="1" id="KW-0808">Transferase</keyword>
<proteinExistence type="predicted"/>
<dbReference type="EMBL" id="QJSP01000016">
    <property type="protein sequence ID" value="PYE13558.1"/>
    <property type="molecule type" value="Genomic_DNA"/>
</dbReference>
<evidence type="ECO:0000256" key="4">
    <source>
        <dbReference type="ARBA" id="ARBA00023163"/>
    </source>
</evidence>
<dbReference type="InterPro" id="IPR012074">
    <property type="entry name" value="GAF_ANTAR"/>
</dbReference>
<dbReference type="Proteomes" id="UP000247591">
    <property type="component" value="Unassembled WGS sequence"/>
</dbReference>
<keyword evidence="2" id="KW-0418">Kinase</keyword>
<evidence type="ECO:0000313" key="7">
    <source>
        <dbReference type="Proteomes" id="UP000247591"/>
    </source>
</evidence>
<dbReference type="SUPFAM" id="SSF52172">
    <property type="entry name" value="CheY-like"/>
    <property type="match status" value="1"/>
</dbReference>
<keyword evidence="4" id="KW-0804">Transcription</keyword>
<evidence type="ECO:0000259" key="5">
    <source>
        <dbReference type="PROSITE" id="PS50921"/>
    </source>
</evidence>
<keyword evidence="3" id="KW-0805">Transcription regulation</keyword>
<dbReference type="InterPro" id="IPR011006">
    <property type="entry name" value="CheY-like_superfamily"/>
</dbReference>
<dbReference type="AlphaFoldDB" id="A0A318RIW7"/>
<dbReference type="PIRSF" id="PIRSF036625">
    <property type="entry name" value="GAF_ANTAR"/>
    <property type="match status" value="1"/>
</dbReference>
<dbReference type="Pfam" id="PF13185">
    <property type="entry name" value="GAF_2"/>
    <property type="match status" value="1"/>
</dbReference>
<evidence type="ECO:0000256" key="2">
    <source>
        <dbReference type="ARBA" id="ARBA00022777"/>
    </source>
</evidence>
<dbReference type="GO" id="GO:0003723">
    <property type="term" value="F:RNA binding"/>
    <property type="evidence" value="ECO:0007669"/>
    <property type="project" value="InterPro"/>
</dbReference>
<organism evidence="6 7">
    <name type="scientific">Williamsia limnetica</name>
    <dbReference type="NCBI Taxonomy" id="882452"/>
    <lineage>
        <taxon>Bacteria</taxon>
        <taxon>Bacillati</taxon>
        <taxon>Actinomycetota</taxon>
        <taxon>Actinomycetes</taxon>
        <taxon>Mycobacteriales</taxon>
        <taxon>Nocardiaceae</taxon>
        <taxon>Williamsia</taxon>
    </lineage>
</organism>
<reference evidence="6 7" key="1">
    <citation type="submission" date="2018-06" db="EMBL/GenBank/DDBJ databases">
        <title>Genomic Encyclopedia of Type Strains, Phase IV (KMG-IV): sequencing the most valuable type-strain genomes for metagenomic binning, comparative biology and taxonomic classification.</title>
        <authorList>
            <person name="Goeker M."/>
        </authorList>
    </citation>
    <scope>NUCLEOTIDE SEQUENCE [LARGE SCALE GENOMIC DNA]</scope>
    <source>
        <strain evidence="6 7">DSM 45521</strain>
    </source>
</reference>
<evidence type="ECO:0000313" key="6">
    <source>
        <dbReference type="EMBL" id="PYE13558.1"/>
    </source>
</evidence>
<dbReference type="Gene3D" id="3.30.450.40">
    <property type="match status" value="1"/>
</dbReference>
<keyword evidence="7" id="KW-1185">Reference proteome</keyword>
<dbReference type="InterPro" id="IPR003018">
    <property type="entry name" value="GAF"/>
</dbReference>
<dbReference type="GO" id="GO:0016301">
    <property type="term" value="F:kinase activity"/>
    <property type="evidence" value="ECO:0007669"/>
    <property type="project" value="UniProtKB-KW"/>
</dbReference>
<name>A0A318RIW7_WILLI</name>
<dbReference type="PROSITE" id="PS50921">
    <property type="entry name" value="ANTAR"/>
    <property type="match status" value="1"/>
</dbReference>
<dbReference type="SMART" id="SM01012">
    <property type="entry name" value="ANTAR"/>
    <property type="match status" value="1"/>
</dbReference>
<accession>A0A318RIW7</accession>
<feature type="domain" description="ANTAR" evidence="5">
    <location>
        <begin position="181"/>
        <end position="242"/>
    </location>
</feature>
<evidence type="ECO:0000256" key="3">
    <source>
        <dbReference type="ARBA" id="ARBA00023015"/>
    </source>
</evidence>
<comment type="caution">
    <text evidence="6">The sequence shown here is derived from an EMBL/GenBank/DDBJ whole genome shotgun (WGS) entry which is preliminary data.</text>
</comment>